<dbReference type="SUPFAM" id="SSF55008">
    <property type="entry name" value="HMA, heavy metal-associated domain"/>
    <property type="match status" value="1"/>
</dbReference>
<organism evidence="2">
    <name type="scientific">bioreactor metagenome</name>
    <dbReference type="NCBI Taxonomy" id="1076179"/>
    <lineage>
        <taxon>unclassified sequences</taxon>
        <taxon>metagenomes</taxon>
        <taxon>ecological metagenomes</taxon>
    </lineage>
</organism>
<dbReference type="CDD" id="cd00371">
    <property type="entry name" value="HMA"/>
    <property type="match status" value="1"/>
</dbReference>
<dbReference type="AlphaFoldDB" id="A0A645E6V6"/>
<gene>
    <name evidence="2" type="ORF">SDC9_144464</name>
</gene>
<dbReference type="InterPro" id="IPR036163">
    <property type="entry name" value="HMA_dom_sf"/>
</dbReference>
<accession>A0A645E6V6</accession>
<evidence type="ECO:0000313" key="2">
    <source>
        <dbReference type="EMBL" id="MPM97291.1"/>
    </source>
</evidence>
<dbReference type="Pfam" id="PF00403">
    <property type="entry name" value="HMA"/>
    <property type="match status" value="1"/>
</dbReference>
<evidence type="ECO:0000259" key="1">
    <source>
        <dbReference type="PROSITE" id="PS50846"/>
    </source>
</evidence>
<reference evidence="2" key="1">
    <citation type="submission" date="2019-08" db="EMBL/GenBank/DDBJ databases">
        <authorList>
            <person name="Kucharzyk K."/>
            <person name="Murdoch R.W."/>
            <person name="Higgins S."/>
            <person name="Loffler F."/>
        </authorList>
    </citation>
    <scope>NUCLEOTIDE SEQUENCE</scope>
</reference>
<dbReference type="EMBL" id="VSSQ01043589">
    <property type="protein sequence ID" value="MPM97291.1"/>
    <property type="molecule type" value="Genomic_DNA"/>
</dbReference>
<feature type="domain" description="HMA" evidence="1">
    <location>
        <begin position="2"/>
        <end position="67"/>
    </location>
</feature>
<dbReference type="Gene3D" id="3.30.70.100">
    <property type="match status" value="1"/>
</dbReference>
<dbReference type="GO" id="GO:0046872">
    <property type="term" value="F:metal ion binding"/>
    <property type="evidence" value="ECO:0007669"/>
    <property type="project" value="InterPro"/>
</dbReference>
<dbReference type="PROSITE" id="PS50846">
    <property type="entry name" value="HMA_2"/>
    <property type="match status" value="1"/>
</dbReference>
<name>A0A645E6V6_9ZZZZ</name>
<proteinExistence type="predicted"/>
<comment type="caution">
    <text evidence="2">The sequence shown here is derived from an EMBL/GenBank/DDBJ whole genome shotgun (WGS) entry which is preliminary data.</text>
</comment>
<dbReference type="InterPro" id="IPR006121">
    <property type="entry name" value="HMA_dom"/>
</dbReference>
<protein>
    <recommendedName>
        <fullName evidence="1">HMA domain-containing protein</fullName>
    </recommendedName>
</protein>
<sequence>MNQMLCSVSGIQNKEQKTQIKNSLNKIEGVREVGVNLMTGTVNISYNAPATEEAIKSCIENTGFQIVYE</sequence>